<reference evidence="4 6" key="2">
    <citation type="submission" date="2019-06" db="EMBL/GenBank/DDBJ databases">
        <title>Pantoea dispersa Assembly.</title>
        <authorList>
            <person name="Wang J."/>
        </authorList>
    </citation>
    <scope>NUCLEOTIDE SEQUENCE [LARGE SCALE GENOMIC DNA]</scope>
    <source>
        <strain evidence="4">Bio</strain>
        <strain evidence="6">bio</strain>
    </source>
</reference>
<dbReference type="OrthoDB" id="6076941at2"/>
<dbReference type="Proteomes" id="UP000319715">
    <property type="component" value="Unassembled WGS sequence"/>
</dbReference>
<accession>A0A8E1RYA2</accession>
<dbReference type="NCBIfam" id="NF007824">
    <property type="entry name" value="PRK10533.1"/>
    <property type="match status" value="1"/>
</dbReference>
<gene>
    <name evidence="4" type="ORF">FK492_14715</name>
    <name evidence="3" type="ORF">SA3R_13015</name>
</gene>
<evidence type="ECO:0000313" key="3">
    <source>
        <dbReference type="EMBL" id="KTS67583.1"/>
    </source>
</evidence>
<evidence type="ECO:0000259" key="2">
    <source>
        <dbReference type="Pfam" id="PF12883"/>
    </source>
</evidence>
<keyword evidence="1" id="KW-0732">Signal</keyword>
<dbReference type="RefSeq" id="WP_021508370.1">
    <property type="nucleotide sequence ID" value="NZ_CP074350.1"/>
</dbReference>
<feature type="signal peptide" evidence="1">
    <location>
        <begin position="1"/>
        <end position="22"/>
    </location>
</feature>
<dbReference type="Pfam" id="PF12883">
    <property type="entry name" value="DUF3828"/>
    <property type="match status" value="1"/>
</dbReference>
<dbReference type="AlphaFoldDB" id="A0A8E1RYA2"/>
<proteinExistence type="predicted"/>
<feature type="domain" description="DUF3828" evidence="2">
    <location>
        <begin position="41"/>
        <end position="160"/>
    </location>
</feature>
<organism evidence="3 5">
    <name type="scientific">Pantoea dispersa</name>
    <dbReference type="NCBI Taxonomy" id="59814"/>
    <lineage>
        <taxon>Bacteria</taxon>
        <taxon>Pseudomonadati</taxon>
        <taxon>Pseudomonadota</taxon>
        <taxon>Gammaproteobacteria</taxon>
        <taxon>Enterobacterales</taxon>
        <taxon>Erwiniaceae</taxon>
        <taxon>Pantoea</taxon>
    </lineage>
</organism>
<evidence type="ECO:0000256" key="1">
    <source>
        <dbReference type="SAM" id="SignalP"/>
    </source>
</evidence>
<protein>
    <submittedName>
        <fullName evidence="3">Lipoprotein</fullName>
    </submittedName>
</protein>
<dbReference type="EMBL" id="LDSE01000022">
    <property type="protein sequence ID" value="KTS67583.1"/>
    <property type="molecule type" value="Genomic_DNA"/>
</dbReference>
<dbReference type="Proteomes" id="UP000071979">
    <property type="component" value="Unassembled WGS sequence"/>
</dbReference>
<dbReference type="InterPro" id="IPR024289">
    <property type="entry name" value="DUF3828"/>
</dbReference>
<reference evidence="3 5" key="1">
    <citation type="journal article" date="2016" name="Front. Microbiol.">
        <title>Genomic Resource of Rice Seed Associated Bacteria.</title>
        <authorList>
            <person name="Midha S."/>
            <person name="Bansal K."/>
            <person name="Sharma S."/>
            <person name="Kumar N."/>
            <person name="Patil P.P."/>
            <person name="Chaudhry V."/>
            <person name="Patil P.B."/>
        </authorList>
    </citation>
    <scope>NUCLEOTIDE SEQUENCE [LARGE SCALE GENOMIC DNA]</scope>
    <source>
        <strain evidence="3 5">SA3</strain>
    </source>
</reference>
<dbReference type="EMBL" id="VICF01000005">
    <property type="protein sequence ID" value="TQC71670.1"/>
    <property type="molecule type" value="Genomic_DNA"/>
</dbReference>
<sequence length="179" mass="19432">MRNKAFALLVPAALLLSACTTVEPVIKDNGPRTAPCVDGGPDSVAQQFYDLRVSQPTQGLPDSTTLAKYRPYLSDNLYQKLLHASSQSNPPAAWRQGDLFSSLAQGPTAADVASASSIPNRDARNIPLRVTLSRGDKSWRDEVLMIHEGTCWVVDDVRYVGDWPHAGGGSLSQLLEEKK</sequence>
<keyword evidence="6" id="KW-1185">Reference proteome</keyword>
<evidence type="ECO:0000313" key="5">
    <source>
        <dbReference type="Proteomes" id="UP000071979"/>
    </source>
</evidence>
<feature type="chain" id="PRO_5034014775" evidence="1">
    <location>
        <begin position="23"/>
        <end position="179"/>
    </location>
</feature>
<evidence type="ECO:0000313" key="4">
    <source>
        <dbReference type="EMBL" id="TQC71670.1"/>
    </source>
</evidence>
<comment type="caution">
    <text evidence="3">The sequence shown here is derived from an EMBL/GenBank/DDBJ whole genome shotgun (WGS) entry which is preliminary data.</text>
</comment>
<keyword evidence="3" id="KW-0449">Lipoprotein</keyword>
<dbReference type="PROSITE" id="PS51257">
    <property type="entry name" value="PROKAR_LIPOPROTEIN"/>
    <property type="match status" value="1"/>
</dbReference>
<evidence type="ECO:0000313" key="6">
    <source>
        <dbReference type="Proteomes" id="UP000319715"/>
    </source>
</evidence>
<name>A0A8E1RYA2_9GAMM</name>